<protein>
    <submittedName>
        <fullName evidence="1">Uncharacterized protein</fullName>
    </submittedName>
</protein>
<keyword evidence="2" id="KW-1185">Reference proteome</keyword>
<name>A0A841LA76_9SPHN</name>
<dbReference type="InterPro" id="IPR015867">
    <property type="entry name" value="N-reg_PII/ATP_PRibTrfase_C"/>
</dbReference>
<dbReference type="EMBL" id="JACIIV010000001">
    <property type="protein sequence ID" value="MBB6226052.1"/>
    <property type="molecule type" value="Genomic_DNA"/>
</dbReference>
<accession>A0A841LA76</accession>
<gene>
    <name evidence="1" type="ORF">FHS79_000203</name>
</gene>
<dbReference type="InterPro" id="IPR011322">
    <property type="entry name" value="N-reg_PII-like_a/b"/>
</dbReference>
<dbReference type="AlphaFoldDB" id="A0A841LA76"/>
<dbReference type="Gene3D" id="3.30.70.120">
    <property type="match status" value="1"/>
</dbReference>
<organism evidence="1 2">
    <name type="scientific">Polymorphobacter multimanifer</name>
    <dbReference type="NCBI Taxonomy" id="1070431"/>
    <lineage>
        <taxon>Bacteria</taxon>
        <taxon>Pseudomonadati</taxon>
        <taxon>Pseudomonadota</taxon>
        <taxon>Alphaproteobacteria</taxon>
        <taxon>Sphingomonadales</taxon>
        <taxon>Sphingosinicellaceae</taxon>
        <taxon>Polymorphobacter</taxon>
    </lineage>
</organism>
<comment type="caution">
    <text evidence="1">The sequence shown here is derived from an EMBL/GenBank/DDBJ whole genome shotgun (WGS) entry which is preliminary data.</text>
</comment>
<evidence type="ECO:0000313" key="1">
    <source>
        <dbReference type="EMBL" id="MBB6226052.1"/>
    </source>
</evidence>
<dbReference type="SUPFAM" id="SSF54913">
    <property type="entry name" value="GlnB-like"/>
    <property type="match status" value="1"/>
</dbReference>
<proteinExistence type="predicted"/>
<dbReference type="Proteomes" id="UP000538147">
    <property type="component" value="Unassembled WGS sequence"/>
</dbReference>
<sequence>MPHIRIEVLVDGPLMPRITALAEAAGVTRHMVLPTLGGLGEHGRWRRDEVTGTTAKQLFVAVLPAPRAEALLGALAPLEASHDLLIITSAATIIAQP</sequence>
<evidence type="ECO:0000313" key="2">
    <source>
        <dbReference type="Proteomes" id="UP000538147"/>
    </source>
</evidence>
<reference evidence="1 2" key="1">
    <citation type="submission" date="2020-08" db="EMBL/GenBank/DDBJ databases">
        <title>Genomic Encyclopedia of Type Strains, Phase IV (KMG-IV): sequencing the most valuable type-strain genomes for metagenomic binning, comparative biology and taxonomic classification.</title>
        <authorList>
            <person name="Goeker M."/>
        </authorList>
    </citation>
    <scope>NUCLEOTIDE SEQUENCE [LARGE SCALE GENOMIC DNA]</scope>
    <source>
        <strain evidence="1 2">DSM 102189</strain>
    </source>
</reference>
<dbReference type="RefSeq" id="WP_184193971.1">
    <property type="nucleotide sequence ID" value="NZ_BMOX01000054.1"/>
</dbReference>